<proteinExistence type="predicted"/>
<keyword evidence="3" id="KW-1185">Reference proteome</keyword>
<accession>A0ABP9SHM1</accession>
<feature type="region of interest" description="Disordered" evidence="1">
    <location>
        <begin position="53"/>
        <end position="72"/>
    </location>
</feature>
<evidence type="ECO:0000256" key="1">
    <source>
        <dbReference type="SAM" id="MobiDB-lite"/>
    </source>
</evidence>
<evidence type="ECO:0000313" key="3">
    <source>
        <dbReference type="Proteomes" id="UP001501600"/>
    </source>
</evidence>
<reference evidence="3" key="1">
    <citation type="journal article" date="2019" name="Int. J. Syst. Evol. Microbiol.">
        <title>The Global Catalogue of Microorganisms (GCM) 10K type strain sequencing project: providing services to taxonomists for standard genome sequencing and annotation.</title>
        <authorList>
            <consortium name="The Broad Institute Genomics Platform"/>
            <consortium name="The Broad Institute Genome Sequencing Center for Infectious Disease"/>
            <person name="Wu L."/>
            <person name="Ma J."/>
        </authorList>
    </citation>
    <scope>NUCLEOTIDE SEQUENCE [LARGE SCALE GENOMIC DNA]</scope>
    <source>
        <strain evidence="3">JCM 18720</strain>
    </source>
</reference>
<protein>
    <submittedName>
        <fullName evidence="2">Uncharacterized protein</fullName>
    </submittedName>
</protein>
<sequence>MMQQGLGHLGSLPELDRDSVRIRSHLATAKSLTKNGYILFTQNSARGTNLTCDGAPGSPAGTVLNSAPLMRT</sequence>
<name>A0ABP9SHM1_9GAMM</name>
<dbReference type="Proteomes" id="UP001501600">
    <property type="component" value="Unassembled WGS sequence"/>
</dbReference>
<organism evidence="2 3">
    <name type="scientific">Ferrimonas gelatinilytica</name>
    <dbReference type="NCBI Taxonomy" id="1255257"/>
    <lineage>
        <taxon>Bacteria</taxon>
        <taxon>Pseudomonadati</taxon>
        <taxon>Pseudomonadota</taxon>
        <taxon>Gammaproteobacteria</taxon>
        <taxon>Alteromonadales</taxon>
        <taxon>Ferrimonadaceae</taxon>
        <taxon>Ferrimonas</taxon>
    </lineage>
</organism>
<gene>
    <name evidence="2" type="ORF">GCM10025772_28880</name>
</gene>
<comment type="caution">
    <text evidence="2">The sequence shown here is derived from an EMBL/GenBank/DDBJ whole genome shotgun (WGS) entry which is preliminary data.</text>
</comment>
<dbReference type="EMBL" id="BAABLF010000030">
    <property type="protein sequence ID" value="GAA5194884.1"/>
    <property type="molecule type" value="Genomic_DNA"/>
</dbReference>
<evidence type="ECO:0000313" key="2">
    <source>
        <dbReference type="EMBL" id="GAA5194884.1"/>
    </source>
</evidence>